<dbReference type="OrthoDB" id="9768783at2"/>
<keyword evidence="10" id="KW-1185">Reference proteome</keyword>
<dbReference type="SUPFAM" id="SSF103473">
    <property type="entry name" value="MFS general substrate transporter"/>
    <property type="match status" value="1"/>
</dbReference>
<evidence type="ECO:0000256" key="3">
    <source>
        <dbReference type="ARBA" id="ARBA00022692"/>
    </source>
</evidence>
<feature type="transmembrane region" description="Helical" evidence="7">
    <location>
        <begin position="340"/>
        <end position="358"/>
    </location>
</feature>
<dbReference type="PROSITE" id="PS50850">
    <property type="entry name" value="MFS"/>
    <property type="match status" value="1"/>
</dbReference>
<feature type="transmembrane region" description="Helical" evidence="7">
    <location>
        <begin position="136"/>
        <end position="156"/>
    </location>
</feature>
<evidence type="ECO:0000313" key="9">
    <source>
        <dbReference type="EMBL" id="TDP90737.1"/>
    </source>
</evidence>
<dbReference type="EMBL" id="SNYA01000006">
    <property type="protein sequence ID" value="TDP90737.1"/>
    <property type="molecule type" value="Genomic_DNA"/>
</dbReference>
<evidence type="ECO:0000256" key="6">
    <source>
        <dbReference type="SAM" id="MobiDB-lite"/>
    </source>
</evidence>
<evidence type="ECO:0000256" key="2">
    <source>
        <dbReference type="ARBA" id="ARBA00022448"/>
    </source>
</evidence>
<dbReference type="Gene3D" id="1.20.1250.20">
    <property type="entry name" value="MFS general substrate transporter like domains"/>
    <property type="match status" value="2"/>
</dbReference>
<dbReference type="InterPro" id="IPR020846">
    <property type="entry name" value="MFS_dom"/>
</dbReference>
<feature type="transmembrane region" description="Helical" evidence="7">
    <location>
        <begin position="401"/>
        <end position="422"/>
    </location>
</feature>
<evidence type="ECO:0000256" key="1">
    <source>
        <dbReference type="ARBA" id="ARBA00004651"/>
    </source>
</evidence>
<comment type="caution">
    <text evidence="9">The sequence shown here is derived from an EMBL/GenBank/DDBJ whole genome shotgun (WGS) entry which is preliminary data.</text>
</comment>
<accession>A0A4R6RW93</accession>
<keyword evidence="4 7" id="KW-1133">Transmembrane helix</keyword>
<feature type="transmembrane region" description="Helical" evidence="7">
    <location>
        <begin position="275"/>
        <end position="298"/>
    </location>
</feature>
<dbReference type="Proteomes" id="UP000295601">
    <property type="component" value="Unassembled WGS sequence"/>
</dbReference>
<dbReference type="GO" id="GO:0022857">
    <property type="term" value="F:transmembrane transporter activity"/>
    <property type="evidence" value="ECO:0007669"/>
    <property type="project" value="InterPro"/>
</dbReference>
<feature type="transmembrane region" description="Helical" evidence="7">
    <location>
        <begin position="111"/>
        <end position="130"/>
    </location>
</feature>
<dbReference type="InterPro" id="IPR036259">
    <property type="entry name" value="MFS_trans_sf"/>
</dbReference>
<protein>
    <submittedName>
        <fullName evidence="9">UMF1 family MFS transporter</fullName>
    </submittedName>
</protein>
<comment type="subcellular location">
    <subcellularLocation>
        <location evidence="1">Cell membrane</location>
        <topology evidence="1">Multi-pass membrane protein</topology>
    </subcellularLocation>
</comment>
<feature type="domain" description="Major facilitator superfamily (MFS) profile" evidence="8">
    <location>
        <begin position="44"/>
        <end position="453"/>
    </location>
</feature>
<gene>
    <name evidence="9" type="ORF">EDF62_2387</name>
</gene>
<keyword evidence="5 7" id="KW-0472">Membrane</keyword>
<proteinExistence type="predicted"/>
<keyword evidence="2" id="KW-0813">Transport</keyword>
<name>A0A4R6RW93_9MICO</name>
<evidence type="ECO:0000256" key="7">
    <source>
        <dbReference type="SAM" id="Phobius"/>
    </source>
</evidence>
<feature type="transmembrane region" description="Helical" evidence="7">
    <location>
        <begin position="364"/>
        <end position="380"/>
    </location>
</feature>
<evidence type="ECO:0000313" key="10">
    <source>
        <dbReference type="Proteomes" id="UP000295601"/>
    </source>
</evidence>
<keyword evidence="3 7" id="KW-0812">Transmembrane</keyword>
<dbReference type="InterPro" id="IPR024671">
    <property type="entry name" value="Atg22-like"/>
</dbReference>
<sequence>MSEALPGGPSAVPASAGAPAQHTPREQPTPPAPPVKKSKILAWSLWDWGSAAFQAVVTTFVFGVYITQPAFGAEEVVTAQLGTALLIAGIIVALLAPITGQLTDAAGKRKLWLGITTAVVVGCTALLALVAPEPNYLMLGLVLLAIGNVAFEFASVSYNAMLSQVSTNANVGRVSGFGWGMGYLGGIVLLAILLVGFIFPDPGWFGVTHDGGWNIRVAMIVAAAWFGLSAIPVFFAVPEISVDPARKPGIRGIVTAYGTLFRTIGDLWRTARQTLFFLVASAVFRDGLAGVFTFGGVIAARSFGFDATTVIIFAIAANVVAGLATIIAGFAEDRIGAKPIMVWSIACMILAALLVFLLAPLGTWVFWVFGLLLCIFVGPVQSASRSYLARLIPPGREGEIFGLYATTGRAVSFLAPGAFTLAVMLGGAAIFGILGIALVLIVGLLLLLPVRTR</sequence>
<dbReference type="RefSeq" id="WP_133617172.1">
    <property type="nucleotide sequence ID" value="NZ_SNYA01000006.1"/>
</dbReference>
<dbReference type="Pfam" id="PF11700">
    <property type="entry name" value="ATG22"/>
    <property type="match status" value="1"/>
</dbReference>
<dbReference type="PANTHER" id="PTHR23519">
    <property type="entry name" value="AUTOPHAGY-RELATED PROTEIN 22"/>
    <property type="match status" value="1"/>
</dbReference>
<feature type="region of interest" description="Disordered" evidence="6">
    <location>
        <begin position="1"/>
        <end position="35"/>
    </location>
</feature>
<evidence type="ECO:0000256" key="5">
    <source>
        <dbReference type="ARBA" id="ARBA00023136"/>
    </source>
</evidence>
<dbReference type="PANTHER" id="PTHR23519:SF1">
    <property type="entry name" value="AUTOPHAGY-RELATED PROTEIN 22"/>
    <property type="match status" value="1"/>
</dbReference>
<feature type="compositionally biased region" description="Low complexity" evidence="6">
    <location>
        <begin position="1"/>
        <end position="20"/>
    </location>
</feature>
<feature type="transmembrane region" description="Helical" evidence="7">
    <location>
        <begin position="219"/>
        <end position="237"/>
    </location>
</feature>
<reference evidence="9 10" key="1">
    <citation type="submission" date="2019-03" db="EMBL/GenBank/DDBJ databases">
        <title>Genomic analyses of the natural microbiome of Caenorhabditis elegans.</title>
        <authorList>
            <person name="Samuel B."/>
        </authorList>
    </citation>
    <scope>NUCLEOTIDE SEQUENCE [LARGE SCALE GENOMIC DNA]</scope>
    <source>
        <strain evidence="9 10">JUb18</strain>
    </source>
</reference>
<dbReference type="AlphaFoldDB" id="A0A4R6RW93"/>
<feature type="transmembrane region" description="Helical" evidence="7">
    <location>
        <begin position="177"/>
        <end position="199"/>
    </location>
</feature>
<dbReference type="GO" id="GO:0005886">
    <property type="term" value="C:plasma membrane"/>
    <property type="evidence" value="ECO:0007669"/>
    <property type="project" value="UniProtKB-SubCell"/>
</dbReference>
<evidence type="ECO:0000259" key="8">
    <source>
        <dbReference type="PROSITE" id="PS50850"/>
    </source>
</evidence>
<evidence type="ECO:0000256" key="4">
    <source>
        <dbReference type="ARBA" id="ARBA00022989"/>
    </source>
</evidence>
<feature type="transmembrane region" description="Helical" evidence="7">
    <location>
        <begin position="78"/>
        <end position="99"/>
    </location>
</feature>
<feature type="transmembrane region" description="Helical" evidence="7">
    <location>
        <begin position="310"/>
        <end position="331"/>
    </location>
</feature>
<dbReference type="InterPro" id="IPR050495">
    <property type="entry name" value="ATG22/LtaA_families"/>
</dbReference>
<feature type="transmembrane region" description="Helical" evidence="7">
    <location>
        <begin position="45"/>
        <end position="66"/>
    </location>
</feature>
<feature type="transmembrane region" description="Helical" evidence="7">
    <location>
        <begin position="428"/>
        <end position="448"/>
    </location>
</feature>
<organism evidence="9 10">
    <name type="scientific">Leucobacter luti</name>
    <dbReference type="NCBI Taxonomy" id="340320"/>
    <lineage>
        <taxon>Bacteria</taxon>
        <taxon>Bacillati</taxon>
        <taxon>Actinomycetota</taxon>
        <taxon>Actinomycetes</taxon>
        <taxon>Micrococcales</taxon>
        <taxon>Microbacteriaceae</taxon>
        <taxon>Leucobacter</taxon>
    </lineage>
</organism>